<comment type="similarity">
    <text evidence="4">Belongs to the copper transporter (Ctr) (TC 1.A.56) family. SLC31A subfamily.</text>
</comment>
<sequence>MDMSGMSMSSSTMNMGATATSSGTSMATSSGMSSHMDMGGSMGGGMTMSMADMAMVFFTSTVTPLYSNAWTPNNAGQYAGTCIFLIILPVIFRAILAVRFNLPAILARTTAWHETDILRHSSDESGDWKEASQQVHRPWSINEALLRATLDTLLAGVSYLMMLAVMTMNVGYFMSVLGGTFLGSFILSGWTPAATH</sequence>
<evidence type="ECO:0000313" key="6">
    <source>
        <dbReference type="EMBL" id="KAL1586934.1"/>
    </source>
</evidence>
<accession>A0AB34KPQ8</accession>
<name>A0AB34KPQ8_9PEZI</name>
<protein>
    <recommendedName>
        <fullName evidence="4">Copper transport protein</fullName>
    </recommendedName>
</protein>
<keyword evidence="3 4" id="KW-0472">Membrane</keyword>
<keyword evidence="4" id="KW-0813">Transport</keyword>
<dbReference type="PANTHER" id="PTHR12483">
    <property type="entry name" value="SOLUTE CARRIER FAMILY 31 COPPER TRANSPORTERS"/>
    <property type="match status" value="1"/>
</dbReference>
<keyword evidence="4" id="KW-0186">Copper</keyword>
<dbReference type="EMBL" id="JAAQHG020000012">
    <property type="protein sequence ID" value="KAL1586934.1"/>
    <property type="molecule type" value="Genomic_DNA"/>
</dbReference>
<evidence type="ECO:0000256" key="2">
    <source>
        <dbReference type="ARBA" id="ARBA00022989"/>
    </source>
</evidence>
<evidence type="ECO:0000313" key="7">
    <source>
        <dbReference type="Proteomes" id="UP000803884"/>
    </source>
</evidence>
<dbReference type="GO" id="GO:0005375">
    <property type="term" value="F:copper ion transmembrane transporter activity"/>
    <property type="evidence" value="ECO:0007669"/>
    <property type="project" value="UniProtKB-UniRule"/>
</dbReference>
<evidence type="ECO:0000256" key="5">
    <source>
        <dbReference type="SAM" id="MobiDB-lite"/>
    </source>
</evidence>
<keyword evidence="2 4" id="KW-1133">Transmembrane helix</keyword>
<dbReference type="AlphaFoldDB" id="A0AB34KPQ8"/>
<feature type="region of interest" description="Disordered" evidence="5">
    <location>
        <begin position="1"/>
        <end position="33"/>
    </location>
</feature>
<keyword evidence="4" id="KW-0187">Copper transport</keyword>
<dbReference type="PANTHER" id="PTHR12483:SF120">
    <property type="entry name" value="HIGH-AFFINITY COPPER TRANSPORTER CTRA2"/>
    <property type="match status" value="1"/>
</dbReference>
<dbReference type="Proteomes" id="UP000803884">
    <property type="component" value="Unassembled WGS sequence"/>
</dbReference>
<feature type="transmembrane region" description="Helical" evidence="4">
    <location>
        <begin position="77"/>
        <end position="98"/>
    </location>
</feature>
<proteinExistence type="inferred from homology"/>
<comment type="subcellular location">
    <subcellularLocation>
        <location evidence="4">Membrane</location>
        <topology evidence="4">Multi-pass membrane protein</topology>
    </subcellularLocation>
</comment>
<dbReference type="RefSeq" id="XP_069230039.1">
    <property type="nucleotide sequence ID" value="XM_069372644.1"/>
</dbReference>
<comment type="caution">
    <text evidence="6">The sequence shown here is derived from an EMBL/GenBank/DDBJ whole genome shotgun (WGS) entry which is preliminary data.</text>
</comment>
<dbReference type="GeneID" id="96005482"/>
<evidence type="ECO:0000256" key="3">
    <source>
        <dbReference type="ARBA" id="ARBA00023136"/>
    </source>
</evidence>
<keyword evidence="4" id="KW-0406">Ion transport</keyword>
<organism evidence="6 7">
    <name type="scientific">Cladosporium halotolerans</name>
    <dbReference type="NCBI Taxonomy" id="1052096"/>
    <lineage>
        <taxon>Eukaryota</taxon>
        <taxon>Fungi</taxon>
        <taxon>Dikarya</taxon>
        <taxon>Ascomycota</taxon>
        <taxon>Pezizomycotina</taxon>
        <taxon>Dothideomycetes</taxon>
        <taxon>Dothideomycetidae</taxon>
        <taxon>Cladosporiales</taxon>
        <taxon>Cladosporiaceae</taxon>
        <taxon>Cladosporium</taxon>
    </lineage>
</organism>
<keyword evidence="7" id="KW-1185">Reference proteome</keyword>
<dbReference type="Pfam" id="PF04145">
    <property type="entry name" value="Ctr"/>
    <property type="match status" value="1"/>
</dbReference>
<feature type="transmembrane region" description="Helical" evidence="4">
    <location>
        <begin position="172"/>
        <end position="190"/>
    </location>
</feature>
<gene>
    <name evidence="6" type="ORF">WHR41_04038</name>
</gene>
<dbReference type="GO" id="GO:0005886">
    <property type="term" value="C:plasma membrane"/>
    <property type="evidence" value="ECO:0007669"/>
    <property type="project" value="TreeGrafter"/>
</dbReference>
<reference evidence="6 7" key="1">
    <citation type="journal article" date="2020" name="Microbiol. Resour. Announc.">
        <title>Draft Genome Sequence of a Cladosporium Species Isolated from the Mesophotic Ascidian Didemnum maculosum.</title>
        <authorList>
            <person name="Gioti A."/>
            <person name="Siaperas R."/>
            <person name="Nikolaivits E."/>
            <person name="Le Goff G."/>
            <person name="Ouazzani J."/>
            <person name="Kotoulas G."/>
            <person name="Topakas E."/>
        </authorList>
    </citation>
    <scope>NUCLEOTIDE SEQUENCE [LARGE SCALE GENOMIC DNA]</scope>
    <source>
        <strain evidence="6 7">TM138-S3</strain>
    </source>
</reference>
<evidence type="ECO:0000256" key="4">
    <source>
        <dbReference type="RuleBase" id="RU367022"/>
    </source>
</evidence>
<evidence type="ECO:0000256" key="1">
    <source>
        <dbReference type="ARBA" id="ARBA00022692"/>
    </source>
</evidence>
<keyword evidence="1 4" id="KW-0812">Transmembrane</keyword>
<dbReference type="InterPro" id="IPR007274">
    <property type="entry name" value="Cop_transporter"/>
</dbReference>